<organism evidence="3 4">
    <name type="scientific">Hydrocarboniphaga daqingensis</name>
    <dbReference type="NCBI Taxonomy" id="490188"/>
    <lineage>
        <taxon>Bacteria</taxon>
        <taxon>Pseudomonadati</taxon>
        <taxon>Pseudomonadota</taxon>
        <taxon>Gammaproteobacteria</taxon>
        <taxon>Nevskiales</taxon>
        <taxon>Nevskiaceae</taxon>
        <taxon>Hydrocarboniphaga</taxon>
    </lineage>
</organism>
<protein>
    <recommendedName>
        <fullName evidence="5">Anti-sigma factor</fullName>
    </recommendedName>
</protein>
<evidence type="ECO:0000313" key="3">
    <source>
        <dbReference type="EMBL" id="SHG81457.1"/>
    </source>
</evidence>
<keyword evidence="2" id="KW-0472">Membrane</keyword>
<dbReference type="Proteomes" id="UP000199758">
    <property type="component" value="Unassembled WGS sequence"/>
</dbReference>
<dbReference type="RefSeq" id="WP_139250161.1">
    <property type="nucleotide sequence ID" value="NZ_FQWZ01000003.1"/>
</dbReference>
<dbReference type="AlphaFoldDB" id="A0A1M5MW65"/>
<accession>A0A1M5MW65</accession>
<evidence type="ECO:0000256" key="1">
    <source>
        <dbReference type="SAM" id="MobiDB-lite"/>
    </source>
</evidence>
<dbReference type="OrthoDB" id="5588054at2"/>
<reference evidence="3 4" key="1">
    <citation type="submission" date="2016-11" db="EMBL/GenBank/DDBJ databases">
        <authorList>
            <person name="Jaros S."/>
            <person name="Januszkiewicz K."/>
            <person name="Wedrychowicz H."/>
        </authorList>
    </citation>
    <scope>NUCLEOTIDE SEQUENCE [LARGE SCALE GENOMIC DNA]</scope>
    <source>
        <strain evidence="3 4">CGMCC 1.7049</strain>
    </source>
</reference>
<keyword evidence="2" id="KW-1133">Transmembrane helix</keyword>
<evidence type="ECO:0008006" key="5">
    <source>
        <dbReference type="Google" id="ProtNLM"/>
    </source>
</evidence>
<feature type="transmembrane region" description="Helical" evidence="2">
    <location>
        <begin position="94"/>
        <end position="114"/>
    </location>
</feature>
<name>A0A1M5MW65_9GAMM</name>
<keyword evidence="4" id="KW-1185">Reference proteome</keyword>
<gene>
    <name evidence="3" type="ORF">SAMN04488068_1497</name>
</gene>
<evidence type="ECO:0000256" key="2">
    <source>
        <dbReference type="SAM" id="Phobius"/>
    </source>
</evidence>
<evidence type="ECO:0000313" key="4">
    <source>
        <dbReference type="Proteomes" id="UP000199758"/>
    </source>
</evidence>
<keyword evidence="2" id="KW-0812">Transmembrane</keyword>
<proteinExistence type="predicted"/>
<feature type="region of interest" description="Disordered" evidence="1">
    <location>
        <begin position="220"/>
        <end position="239"/>
    </location>
</feature>
<dbReference type="EMBL" id="FQWZ01000003">
    <property type="protein sequence ID" value="SHG81457.1"/>
    <property type="molecule type" value="Genomic_DNA"/>
</dbReference>
<sequence length="239" mass="24808">MNPTDETLSAYLDDELDADARAALESLLARDAAARERLQALSDSDARLRAAMPLGSAEADPLAALILGGTASARRAPAPVMTMPRPALRRRRRLASVMAMAAGLGAIVLGQALLTRHDSGDAGATAPWLQADSGWQAALDRQPSGVAGATRIELSFAAADGRHCRLFAQAGGEGLACRAATDTGWQVVAWDATAPQAGASDGYQPAGASAALDSAMNRLGGGDALAPEQERQLIERQWR</sequence>
<dbReference type="STRING" id="490188.SAMN04488068_1497"/>
<feature type="compositionally biased region" description="Basic and acidic residues" evidence="1">
    <location>
        <begin position="228"/>
        <end position="239"/>
    </location>
</feature>